<dbReference type="RefSeq" id="WP_420904058.1">
    <property type="nucleotide sequence ID" value="NZ_BAAFGK010000002.1"/>
</dbReference>
<evidence type="ECO:0000256" key="3">
    <source>
        <dbReference type="ARBA" id="ARBA00023274"/>
    </source>
</evidence>
<organism evidence="7 8">
    <name type="scientific">Candidatus Magnetaquiglobus chichijimensis</name>
    <dbReference type="NCBI Taxonomy" id="3141448"/>
    <lineage>
        <taxon>Bacteria</taxon>
        <taxon>Pseudomonadati</taxon>
        <taxon>Pseudomonadota</taxon>
        <taxon>Magnetococcia</taxon>
        <taxon>Magnetococcales</taxon>
        <taxon>Candidatus Magnetaquicoccaceae</taxon>
        <taxon>Candidatus Magnetaquiglobus</taxon>
    </lineage>
</organism>
<sequence length="256" mass="28954">MATFSIRELLDAGFHFGHQTKRWNPKMGRYIHSARNGVHIINLQKTIYMLRDACRFVTERAGGGGVVLFVGTKRQVVDLVAEEAKRTGQFYVNHRWLGGTLTNWKTIQESIRRLKDIEKMREDGSMQYLPKKEVLHLDRQREKMERSLGGIKDMSRLPDLIIVVDVNKESIAVAEANKLNIPVVALVDSNCDPDHIDWVVPGNDDAIRSLKLFLNKMGDAILEGRRPEVTEAMFDARKDAPVSNEAVADTVVSTES</sequence>
<dbReference type="InterPro" id="IPR018130">
    <property type="entry name" value="Ribosomal_uS2_CS"/>
</dbReference>
<comment type="caution">
    <text evidence="7">The sequence shown here is derived from an EMBL/GenBank/DDBJ whole genome shotgun (WGS) entry which is preliminary data.</text>
</comment>
<dbReference type="HAMAP" id="MF_00291_B">
    <property type="entry name" value="Ribosomal_uS2_B"/>
    <property type="match status" value="1"/>
</dbReference>
<dbReference type="InterPro" id="IPR023591">
    <property type="entry name" value="Ribosomal_uS2_flav_dom_sf"/>
</dbReference>
<dbReference type="Proteomes" id="UP001628193">
    <property type="component" value="Unassembled WGS sequence"/>
</dbReference>
<keyword evidence="3 5" id="KW-0687">Ribonucleoprotein</keyword>
<dbReference type="NCBIfam" id="TIGR01011">
    <property type="entry name" value="rpsB_bact"/>
    <property type="match status" value="1"/>
</dbReference>
<dbReference type="InterPro" id="IPR005706">
    <property type="entry name" value="Ribosomal_uS2_bac/mit/plastid"/>
</dbReference>
<dbReference type="Pfam" id="PF00318">
    <property type="entry name" value="Ribosomal_S2"/>
    <property type="match status" value="1"/>
</dbReference>
<dbReference type="PANTHER" id="PTHR12534">
    <property type="entry name" value="30S RIBOSOMAL PROTEIN S2 PROKARYOTIC AND ORGANELLAR"/>
    <property type="match status" value="1"/>
</dbReference>
<protein>
    <recommendedName>
        <fullName evidence="4 5">Small ribosomal subunit protein uS2</fullName>
    </recommendedName>
</protein>
<dbReference type="EMBL" id="BAAFGK010000002">
    <property type="protein sequence ID" value="GAB0056347.1"/>
    <property type="molecule type" value="Genomic_DNA"/>
</dbReference>
<dbReference type="PROSITE" id="PS00963">
    <property type="entry name" value="RIBOSOMAL_S2_2"/>
    <property type="match status" value="1"/>
</dbReference>
<gene>
    <name evidence="5 7" type="primary">rpsB</name>
    <name evidence="7" type="ORF">SIID45300_00653</name>
</gene>
<reference evidence="7 8" key="1">
    <citation type="submission" date="2024-05" db="EMBL/GenBank/DDBJ databases">
        <authorList>
            <consortium name="Candidatus Magnetaquicoccaceae bacterium FCR-1 genome sequencing consortium"/>
            <person name="Shimoshige H."/>
            <person name="Shimamura S."/>
            <person name="Taoka A."/>
            <person name="Kobayashi H."/>
            <person name="Maekawa T."/>
        </authorList>
    </citation>
    <scope>NUCLEOTIDE SEQUENCE [LARGE SCALE GENOMIC DNA]</scope>
    <source>
        <strain evidence="7 8">FCR-1</strain>
    </source>
</reference>
<dbReference type="Gene3D" id="1.10.287.610">
    <property type="entry name" value="Helix hairpin bin"/>
    <property type="match status" value="1"/>
</dbReference>
<evidence type="ECO:0000256" key="1">
    <source>
        <dbReference type="ARBA" id="ARBA00006242"/>
    </source>
</evidence>
<dbReference type="SUPFAM" id="SSF52313">
    <property type="entry name" value="Ribosomal protein S2"/>
    <property type="match status" value="1"/>
</dbReference>
<dbReference type="Gene3D" id="3.40.50.10490">
    <property type="entry name" value="Glucose-6-phosphate isomerase like protein, domain 1"/>
    <property type="match status" value="1"/>
</dbReference>
<reference evidence="7 8" key="2">
    <citation type="submission" date="2024-09" db="EMBL/GenBank/DDBJ databases">
        <title>Draft genome sequence of Candidatus Magnetaquicoccaceae bacterium FCR-1.</title>
        <authorList>
            <person name="Shimoshige H."/>
            <person name="Shimamura S."/>
            <person name="Taoka A."/>
            <person name="Kobayashi H."/>
            <person name="Maekawa T."/>
        </authorList>
    </citation>
    <scope>NUCLEOTIDE SEQUENCE [LARGE SCALE GENOMIC DNA]</scope>
    <source>
        <strain evidence="7 8">FCR-1</strain>
    </source>
</reference>
<evidence type="ECO:0000256" key="4">
    <source>
        <dbReference type="ARBA" id="ARBA00035256"/>
    </source>
</evidence>
<dbReference type="InterPro" id="IPR001865">
    <property type="entry name" value="Ribosomal_uS2"/>
</dbReference>
<evidence type="ECO:0000313" key="8">
    <source>
        <dbReference type="Proteomes" id="UP001628193"/>
    </source>
</evidence>
<keyword evidence="8" id="KW-1185">Reference proteome</keyword>
<dbReference type="CDD" id="cd01425">
    <property type="entry name" value="RPS2"/>
    <property type="match status" value="1"/>
</dbReference>
<proteinExistence type="inferred from homology"/>
<evidence type="ECO:0000256" key="6">
    <source>
        <dbReference type="RuleBase" id="RU003631"/>
    </source>
</evidence>
<accession>A0ABQ0C627</accession>
<evidence type="ECO:0000256" key="5">
    <source>
        <dbReference type="HAMAP-Rule" id="MF_00291"/>
    </source>
</evidence>
<comment type="similarity">
    <text evidence="1 5 6">Belongs to the universal ribosomal protein uS2 family.</text>
</comment>
<dbReference type="GO" id="GO:0005840">
    <property type="term" value="C:ribosome"/>
    <property type="evidence" value="ECO:0007669"/>
    <property type="project" value="UniProtKB-KW"/>
</dbReference>
<evidence type="ECO:0000313" key="7">
    <source>
        <dbReference type="EMBL" id="GAB0056347.1"/>
    </source>
</evidence>
<keyword evidence="2 5" id="KW-0689">Ribosomal protein</keyword>
<dbReference type="PRINTS" id="PR00395">
    <property type="entry name" value="RIBOSOMALS2"/>
</dbReference>
<evidence type="ECO:0000256" key="2">
    <source>
        <dbReference type="ARBA" id="ARBA00022980"/>
    </source>
</evidence>
<name>A0ABQ0C627_9PROT</name>
<dbReference type="PANTHER" id="PTHR12534:SF0">
    <property type="entry name" value="SMALL RIBOSOMAL SUBUNIT PROTEIN US2M"/>
    <property type="match status" value="1"/>
</dbReference>